<keyword evidence="9" id="KW-1185">Reference proteome</keyword>
<sequence length="412" mass="46944">MLNFYLCLFLLGICGFANNHHVPGRYGKDADDHHHPTEAPDYLSYQKISRSNANFAFKFFHQIVSEAGDKNVFFSPLSLSTALAFLSLGAKSTTLNQILTGLGFNETEISEQEIHDGFRYLLQMLNRPKAELELNIGNALFIHDKVHLLKKFVKDAKHYYQAEIFPANFKNTFEVEKQINSYIENKTHIKDAVKGLRPDSVMVLVNHVFLKAYWQNPFNSAATREADFFVDKKTTVKVPMMHKTSYFKTYRDADLSCEVVELPYKGGASALFILPDQGKLKHVEQALGEDRLFKWLNSLRRRRVELFLPRFSISGSYDVKNTLQKMGITGVFDDRADLSGMTGKPNLKASKAIHKTYLNVHENDTEAAVATLLEMIQTSRPIVIRFNRPFLQVITIDNDVLLLGEVQDPTKN</sequence>
<name>A0ABM5FBD0_9SAUR</name>
<evidence type="ECO:0000256" key="3">
    <source>
        <dbReference type="ARBA" id="ARBA00022729"/>
    </source>
</evidence>
<evidence type="ECO:0000256" key="7">
    <source>
        <dbReference type="SAM" id="SignalP"/>
    </source>
</evidence>
<dbReference type="Gene3D" id="2.30.39.10">
    <property type="entry name" value="Alpha-1-antitrypsin, domain 1"/>
    <property type="match status" value="1"/>
</dbReference>
<dbReference type="InterPro" id="IPR036186">
    <property type="entry name" value="Serpin_sf"/>
</dbReference>
<feature type="chain" id="PRO_5046255410" evidence="7">
    <location>
        <begin position="20"/>
        <end position="412"/>
    </location>
</feature>
<dbReference type="Gene3D" id="3.30.497.10">
    <property type="entry name" value="Antithrombin, subunit I, domain 2"/>
    <property type="match status" value="1"/>
</dbReference>
<reference evidence="9" key="1">
    <citation type="submission" date="2025-05" db="UniProtKB">
        <authorList>
            <consortium name="RefSeq"/>
        </authorList>
    </citation>
    <scope>NUCLEOTIDE SEQUENCE [LARGE SCALE GENOMIC DNA]</scope>
</reference>
<comment type="similarity">
    <text evidence="1 6">Belongs to the serpin family.</text>
</comment>
<proteinExistence type="inferred from homology"/>
<dbReference type="InterPro" id="IPR000215">
    <property type="entry name" value="Serpin_fam"/>
</dbReference>
<evidence type="ECO:0000256" key="6">
    <source>
        <dbReference type="RuleBase" id="RU000411"/>
    </source>
</evidence>
<organism evidence="9 10">
    <name type="scientific">Pogona vitticeps</name>
    <name type="common">central bearded dragon</name>
    <dbReference type="NCBI Taxonomy" id="103695"/>
    <lineage>
        <taxon>Eukaryota</taxon>
        <taxon>Metazoa</taxon>
        <taxon>Chordata</taxon>
        <taxon>Craniata</taxon>
        <taxon>Vertebrata</taxon>
        <taxon>Euteleostomi</taxon>
        <taxon>Lepidosauria</taxon>
        <taxon>Squamata</taxon>
        <taxon>Bifurcata</taxon>
        <taxon>Unidentata</taxon>
        <taxon>Episquamata</taxon>
        <taxon>Toxicofera</taxon>
        <taxon>Iguania</taxon>
        <taxon>Acrodonta</taxon>
        <taxon>Agamidae</taxon>
        <taxon>Amphibolurinae</taxon>
        <taxon>Pogona</taxon>
    </lineage>
</organism>
<dbReference type="InterPro" id="IPR023796">
    <property type="entry name" value="Serpin_dom"/>
</dbReference>
<keyword evidence="4" id="KW-0722">Serine protease inhibitor</keyword>
<evidence type="ECO:0000256" key="5">
    <source>
        <dbReference type="ARBA" id="ARBA00023180"/>
    </source>
</evidence>
<evidence type="ECO:0000313" key="10">
    <source>
        <dbReference type="RefSeq" id="XP_072842715.1"/>
    </source>
</evidence>
<keyword evidence="3 7" id="KW-0732">Signal</keyword>
<gene>
    <name evidence="10" type="primary">LOC110088618</name>
</gene>
<keyword evidence="5" id="KW-0325">Glycoprotein</keyword>
<accession>A0ABM5FBD0</accession>
<dbReference type="PANTHER" id="PTHR11461">
    <property type="entry name" value="SERINE PROTEASE INHIBITOR, SERPIN"/>
    <property type="match status" value="1"/>
</dbReference>
<evidence type="ECO:0000256" key="1">
    <source>
        <dbReference type="ARBA" id="ARBA00009500"/>
    </source>
</evidence>
<feature type="signal peptide" evidence="7">
    <location>
        <begin position="1"/>
        <end position="19"/>
    </location>
</feature>
<dbReference type="RefSeq" id="XP_072842715.1">
    <property type="nucleotide sequence ID" value="XM_072986614.1"/>
</dbReference>
<protein>
    <submittedName>
        <fullName evidence="10">Alpha-1-antitrypsin-like</fullName>
    </submittedName>
</protein>
<evidence type="ECO:0000256" key="4">
    <source>
        <dbReference type="ARBA" id="ARBA00022900"/>
    </source>
</evidence>
<dbReference type="Proteomes" id="UP001652642">
    <property type="component" value="Chromosome 1"/>
</dbReference>
<evidence type="ECO:0000313" key="9">
    <source>
        <dbReference type="Proteomes" id="UP001652642"/>
    </source>
</evidence>
<feature type="domain" description="Serpin" evidence="8">
    <location>
        <begin position="57"/>
        <end position="409"/>
    </location>
</feature>
<keyword evidence="2" id="KW-0646">Protease inhibitor</keyword>
<dbReference type="GeneID" id="110088618"/>
<dbReference type="PRINTS" id="PR00780">
    <property type="entry name" value="LEUSERPINII"/>
</dbReference>
<dbReference type="PANTHER" id="PTHR11461:SF165">
    <property type="entry name" value="ALPHA-1-ANTITRYPSIN"/>
    <property type="match status" value="1"/>
</dbReference>
<evidence type="ECO:0000256" key="2">
    <source>
        <dbReference type="ARBA" id="ARBA00022690"/>
    </source>
</evidence>
<dbReference type="InterPro" id="IPR042185">
    <property type="entry name" value="Serpin_sf_2"/>
</dbReference>
<reference evidence="10" key="2">
    <citation type="submission" date="2025-08" db="UniProtKB">
        <authorList>
            <consortium name="RefSeq"/>
        </authorList>
    </citation>
    <scope>IDENTIFICATION</scope>
</reference>
<dbReference type="Pfam" id="PF00079">
    <property type="entry name" value="Serpin"/>
    <property type="match status" value="1"/>
</dbReference>
<evidence type="ECO:0000259" key="8">
    <source>
        <dbReference type="SMART" id="SM00093"/>
    </source>
</evidence>
<dbReference type="SUPFAM" id="SSF56574">
    <property type="entry name" value="Serpins"/>
    <property type="match status" value="1"/>
</dbReference>
<dbReference type="InterPro" id="IPR042178">
    <property type="entry name" value="Serpin_sf_1"/>
</dbReference>
<dbReference type="SMART" id="SM00093">
    <property type="entry name" value="SERPIN"/>
    <property type="match status" value="1"/>
</dbReference>